<evidence type="ECO:0000256" key="2">
    <source>
        <dbReference type="ARBA" id="ARBA00022801"/>
    </source>
</evidence>
<keyword evidence="4" id="KW-0121">Carboxypeptidase</keyword>
<dbReference type="STRING" id="310780.SAMN05216267_1005241"/>
<feature type="chain" id="PRO_5010282030" evidence="3">
    <location>
        <begin position="29"/>
        <end position="530"/>
    </location>
</feature>
<dbReference type="Gene3D" id="3.50.80.20">
    <property type="entry name" value="D-Ala-D-Ala carboxypeptidase C, peptidase S13"/>
    <property type="match status" value="1"/>
</dbReference>
<evidence type="ECO:0000313" key="4">
    <source>
        <dbReference type="EMBL" id="SEN46511.1"/>
    </source>
</evidence>
<protein>
    <submittedName>
        <fullName evidence="4">D-alanyl-D-alanine carboxypeptidase / D-alanyl-D-alanine-endopeptidase (Penicillin-binding protein 4)</fullName>
    </submittedName>
</protein>
<dbReference type="GO" id="GO:0004185">
    <property type="term" value="F:serine-type carboxypeptidase activity"/>
    <property type="evidence" value="ECO:0007669"/>
    <property type="project" value="InterPro"/>
</dbReference>
<dbReference type="InterPro" id="IPR006311">
    <property type="entry name" value="TAT_signal"/>
</dbReference>
<dbReference type="PROSITE" id="PS51318">
    <property type="entry name" value="TAT"/>
    <property type="match status" value="1"/>
</dbReference>
<comment type="similarity">
    <text evidence="1">Belongs to the peptidase S13 family.</text>
</comment>
<dbReference type="RefSeq" id="WP_079175967.1">
    <property type="nucleotide sequence ID" value="NZ_FODD01000005.1"/>
</dbReference>
<proteinExistence type="inferred from homology"/>
<keyword evidence="2" id="KW-0378">Hydrolase</keyword>
<accession>A0A1H8GQX9</accession>
<dbReference type="PRINTS" id="PR00922">
    <property type="entry name" value="DADACBPTASE3"/>
</dbReference>
<dbReference type="InterPro" id="IPR000667">
    <property type="entry name" value="Peptidase_S13"/>
</dbReference>
<evidence type="ECO:0000256" key="3">
    <source>
        <dbReference type="SAM" id="SignalP"/>
    </source>
</evidence>
<dbReference type="OrthoDB" id="9802627at2"/>
<evidence type="ECO:0000313" key="5">
    <source>
        <dbReference type="Proteomes" id="UP000181951"/>
    </source>
</evidence>
<keyword evidence="4" id="KW-0645">Protease</keyword>
<organism evidence="4 5">
    <name type="scientific">Actinacidiphila rubida</name>
    <dbReference type="NCBI Taxonomy" id="310780"/>
    <lineage>
        <taxon>Bacteria</taxon>
        <taxon>Bacillati</taxon>
        <taxon>Actinomycetota</taxon>
        <taxon>Actinomycetes</taxon>
        <taxon>Kitasatosporales</taxon>
        <taxon>Streptomycetaceae</taxon>
        <taxon>Actinacidiphila</taxon>
    </lineage>
</organism>
<dbReference type="AlphaFoldDB" id="A0A1H8GQX9"/>
<dbReference type="Pfam" id="PF02113">
    <property type="entry name" value="Peptidase_S13"/>
    <property type="match status" value="1"/>
</dbReference>
<dbReference type="PANTHER" id="PTHR30023:SF0">
    <property type="entry name" value="PENICILLIN-SENSITIVE CARBOXYPEPTIDASE A"/>
    <property type="match status" value="1"/>
</dbReference>
<reference evidence="4 5" key="1">
    <citation type="submission" date="2016-10" db="EMBL/GenBank/DDBJ databases">
        <authorList>
            <person name="de Groot N.N."/>
        </authorList>
    </citation>
    <scope>NUCLEOTIDE SEQUENCE [LARGE SCALE GENOMIC DNA]</scope>
    <source>
        <strain evidence="4 5">CGMCC 4.2026</strain>
    </source>
</reference>
<sequence>MRLMTRARLCAWAAAGTTLLALAGTAAAGPPAAAHDDDLGPAIEAIMHKPGYEHAQWGVLESDPVGGRVIHSQFADQYFIPGSTTKLATISTALTTLGWNHRFTTPVRATGHRTGPTLHGDLALVAQGDLTMGGRTRPDGTVDYTDIDHTEAALPGATLTPENPLAGINRIAAQIRASGIRRVDGNVIIDPRLFTPPALSPQPVPMILNDNLIDLLSTPTTPGRPAKLFWRPQVAPYQVTSGVRTVASGGTTAITVTTSPDGTKIHLSGTIAAGAQPLLKVSPIQDPNAFARTALIEALARAGVTVTAPPTGPNPQNRLPASYGGDPRVAAYVSPPYSQYAKLILKVSHNLGANLALCNMAVEIGSRNCFDAFPVERDFLARVADIDPGQFQLSDGRGGTAADRITPRALVEILDYWLRTPRATDFRLLLPILGVNGSNAISCTTDCPAKGKVFAKPGTIIGDDLLNQQLEVAAQNEAGYLKTDDGRLLTFFVGVNGASSPSLDAFLSIFNDVNQITALLQEQASAPWRR</sequence>
<dbReference type="EMBL" id="FODD01000005">
    <property type="protein sequence ID" value="SEN46511.1"/>
    <property type="molecule type" value="Genomic_DNA"/>
</dbReference>
<keyword evidence="3" id="KW-0732">Signal</keyword>
<evidence type="ECO:0000256" key="1">
    <source>
        <dbReference type="ARBA" id="ARBA00006096"/>
    </source>
</evidence>
<dbReference type="GO" id="GO:0000270">
    <property type="term" value="P:peptidoglycan metabolic process"/>
    <property type="evidence" value="ECO:0007669"/>
    <property type="project" value="TreeGrafter"/>
</dbReference>
<dbReference type="Proteomes" id="UP000181951">
    <property type="component" value="Unassembled WGS sequence"/>
</dbReference>
<gene>
    <name evidence="4" type="ORF">SAMN05216267_1005241</name>
</gene>
<dbReference type="InterPro" id="IPR012338">
    <property type="entry name" value="Beta-lactam/transpept-like"/>
</dbReference>
<dbReference type="GO" id="GO:0006508">
    <property type="term" value="P:proteolysis"/>
    <property type="evidence" value="ECO:0007669"/>
    <property type="project" value="InterPro"/>
</dbReference>
<name>A0A1H8GQX9_9ACTN</name>
<feature type="signal peptide" evidence="3">
    <location>
        <begin position="1"/>
        <end position="28"/>
    </location>
</feature>
<dbReference type="SUPFAM" id="SSF56601">
    <property type="entry name" value="beta-lactamase/transpeptidase-like"/>
    <property type="match status" value="1"/>
</dbReference>
<dbReference type="PANTHER" id="PTHR30023">
    <property type="entry name" value="D-ALANYL-D-ALANINE CARBOXYPEPTIDASE"/>
    <property type="match status" value="1"/>
</dbReference>
<keyword evidence="5" id="KW-1185">Reference proteome</keyword>
<dbReference type="Gene3D" id="3.40.710.10">
    <property type="entry name" value="DD-peptidase/beta-lactamase superfamily"/>
    <property type="match status" value="1"/>
</dbReference>
<dbReference type="NCBIfam" id="TIGR00666">
    <property type="entry name" value="PBP4"/>
    <property type="match status" value="1"/>
</dbReference>